<protein>
    <submittedName>
        <fullName evidence="1">Uncharacterized protein</fullName>
    </submittedName>
</protein>
<proteinExistence type="predicted"/>
<accession>A0A3E4LIK5</accession>
<dbReference type="Proteomes" id="UP000260793">
    <property type="component" value="Unassembled WGS sequence"/>
</dbReference>
<evidence type="ECO:0000313" key="1">
    <source>
        <dbReference type="EMBL" id="RGK37321.1"/>
    </source>
</evidence>
<name>A0A3E4LIK5_9FIRM</name>
<sequence length="76" mass="8573">MPETEALFFVKNSKKTDKYEKVLKKSVDLNSLEILGISAVENEKTSILNLKTPLFRGNVKKSPSTSGRKIEIYKKA</sequence>
<comment type="caution">
    <text evidence="1">The sequence shown here is derived from an EMBL/GenBank/DDBJ whole genome shotgun (WGS) entry which is preliminary data.</text>
</comment>
<gene>
    <name evidence="1" type="ORF">DXD17_12685</name>
</gene>
<evidence type="ECO:0000313" key="2">
    <source>
        <dbReference type="Proteomes" id="UP000260793"/>
    </source>
</evidence>
<reference evidence="1 2" key="1">
    <citation type="submission" date="2018-08" db="EMBL/GenBank/DDBJ databases">
        <title>A genome reference for cultivated species of the human gut microbiota.</title>
        <authorList>
            <person name="Zou Y."/>
            <person name="Xue W."/>
            <person name="Luo G."/>
        </authorList>
    </citation>
    <scope>NUCLEOTIDE SEQUENCE [LARGE SCALE GENOMIC DNA]</scope>
    <source>
        <strain evidence="1 2">TF11-7</strain>
    </source>
</reference>
<organism evidence="1 2">
    <name type="scientific">[Ruminococcus] lactaris</name>
    <dbReference type="NCBI Taxonomy" id="46228"/>
    <lineage>
        <taxon>Bacteria</taxon>
        <taxon>Bacillati</taxon>
        <taxon>Bacillota</taxon>
        <taxon>Clostridia</taxon>
        <taxon>Lachnospirales</taxon>
        <taxon>Lachnospiraceae</taxon>
        <taxon>Mediterraneibacter</taxon>
    </lineage>
</organism>
<dbReference type="EMBL" id="QSQN01000041">
    <property type="protein sequence ID" value="RGK37321.1"/>
    <property type="molecule type" value="Genomic_DNA"/>
</dbReference>
<dbReference type="AlphaFoldDB" id="A0A3E4LIK5"/>